<gene>
    <name evidence="1" type="ORF">KDK67_07470</name>
</gene>
<keyword evidence="2" id="KW-1185">Reference proteome</keyword>
<protein>
    <submittedName>
        <fullName evidence="1">Uncharacterized protein</fullName>
    </submittedName>
</protein>
<dbReference type="AlphaFoldDB" id="A0A9E4ZGP3"/>
<comment type="caution">
    <text evidence="1">The sequence shown here is derived from an EMBL/GenBank/DDBJ whole genome shotgun (WGS) entry which is preliminary data.</text>
</comment>
<dbReference type="RefSeq" id="WP_250868187.1">
    <property type="nucleotide sequence ID" value="NZ_JAGSOI010000025.1"/>
</dbReference>
<dbReference type="EMBL" id="JAGSOI010000025">
    <property type="protein sequence ID" value="MCM1986834.1"/>
    <property type="molecule type" value="Genomic_DNA"/>
</dbReference>
<evidence type="ECO:0000313" key="2">
    <source>
        <dbReference type="Proteomes" id="UP001056766"/>
    </source>
</evidence>
<dbReference type="Proteomes" id="UP001056766">
    <property type="component" value="Unassembled WGS sequence"/>
</dbReference>
<reference evidence="1" key="2">
    <citation type="submission" date="2021-04" db="EMBL/GenBank/DDBJ databases">
        <authorList>
            <person name="Dong X."/>
        </authorList>
    </citation>
    <scope>NUCLEOTIDE SEQUENCE</scope>
    <source>
        <strain evidence="1">LLY</strain>
    </source>
</reference>
<sequence>MNIRTITIGVLAVLILAGLAVSVQAAKPGTNFNGPHDTLNIIGKDVDWKGNGEGYDNGNTMFVPDNTSEFNITVWDEGVETVIPGIQIDITQGDEFTVIDGNAFDDGTCAFQLAPGKYNVYIAAKAKPNAYTNIVGWVKANDTYYFDIGDVQVSKSKKAQWTDATDLFYVSAKEEPDAIGMLSPGDDVWVFDYLNNLNTFDSALYPDPSYFWQYDNHGSKLVQIRFYEA</sequence>
<name>A0A9E4ZGP3_9EURY</name>
<accession>A0A9E4ZGP3</accession>
<proteinExistence type="predicted"/>
<organism evidence="1 2">
    <name type="scientific">Methanococcoides seepicolus</name>
    <dbReference type="NCBI Taxonomy" id="2828780"/>
    <lineage>
        <taxon>Archaea</taxon>
        <taxon>Methanobacteriati</taxon>
        <taxon>Methanobacteriota</taxon>
        <taxon>Stenosarchaea group</taxon>
        <taxon>Methanomicrobia</taxon>
        <taxon>Methanosarcinales</taxon>
        <taxon>Methanosarcinaceae</taxon>
        <taxon>Methanococcoides</taxon>
    </lineage>
</organism>
<reference evidence="1" key="1">
    <citation type="journal article" date="2021" name="mSystems">
        <title>Bacteria and Archaea Synergistically Convert Glycine Betaine to Biogenic Methane in the Formosa Cold Seep of the South China Sea.</title>
        <authorList>
            <person name="Li L."/>
            <person name="Zhang W."/>
            <person name="Zhang S."/>
            <person name="Song L."/>
            <person name="Sun Q."/>
            <person name="Zhang H."/>
            <person name="Xiang H."/>
            <person name="Dong X."/>
        </authorList>
    </citation>
    <scope>NUCLEOTIDE SEQUENCE</scope>
    <source>
        <strain evidence="1">LLY</strain>
    </source>
</reference>
<evidence type="ECO:0000313" key="1">
    <source>
        <dbReference type="EMBL" id="MCM1986834.1"/>
    </source>
</evidence>